<evidence type="ECO:0000313" key="1">
    <source>
        <dbReference type="EMBL" id="GFH29155.1"/>
    </source>
</evidence>
<gene>
    <name evidence="1" type="ORF">HaLaN_27770</name>
</gene>
<evidence type="ECO:0000313" key="2">
    <source>
        <dbReference type="Proteomes" id="UP000485058"/>
    </source>
</evidence>
<dbReference type="AlphaFoldDB" id="A0A6A0A948"/>
<comment type="caution">
    <text evidence="1">The sequence shown here is derived from an EMBL/GenBank/DDBJ whole genome shotgun (WGS) entry which is preliminary data.</text>
</comment>
<dbReference type="Proteomes" id="UP000485058">
    <property type="component" value="Unassembled WGS sequence"/>
</dbReference>
<protein>
    <submittedName>
        <fullName evidence="1">Uncharacterized protein</fullName>
    </submittedName>
</protein>
<accession>A0A6A0A948</accession>
<name>A0A6A0A948_HAELA</name>
<dbReference type="EMBL" id="BLLF01004208">
    <property type="protein sequence ID" value="GFH29155.1"/>
    <property type="molecule type" value="Genomic_DNA"/>
</dbReference>
<organism evidence="1 2">
    <name type="scientific">Haematococcus lacustris</name>
    <name type="common">Green alga</name>
    <name type="synonym">Haematococcus pluvialis</name>
    <dbReference type="NCBI Taxonomy" id="44745"/>
    <lineage>
        <taxon>Eukaryota</taxon>
        <taxon>Viridiplantae</taxon>
        <taxon>Chlorophyta</taxon>
        <taxon>core chlorophytes</taxon>
        <taxon>Chlorophyceae</taxon>
        <taxon>CS clade</taxon>
        <taxon>Chlamydomonadales</taxon>
        <taxon>Haematococcaceae</taxon>
        <taxon>Haematococcus</taxon>
    </lineage>
</organism>
<proteinExistence type="predicted"/>
<sequence length="160" mass="18297">MRDWFYRERDTGPGTFYSSEAGQFMKEKVGEGVFNNKYAVRVHIGIDWVQLCKNRSVGIIVLKVMDVPDEFKGSDDTWAILGIILDKDKTKFAEGYMHQFLVDMRDSLDPEKPDSWVYLKNPAGAGDEREVEKIRLYPMLASCVADTPARQAVLQWVQVA</sequence>
<reference evidence="1 2" key="1">
    <citation type="submission" date="2020-02" db="EMBL/GenBank/DDBJ databases">
        <title>Draft genome sequence of Haematococcus lacustris strain NIES-144.</title>
        <authorList>
            <person name="Morimoto D."/>
            <person name="Nakagawa S."/>
            <person name="Yoshida T."/>
            <person name="Sawayama S."/>
        </authorList>
    </citation>
    <scope>NUCLEOTIDE SEQUENCE [LARGE SCALE GENOMIC DNA]</scope>
    <source>
        <strain evidence="1 2">NIES-144</strain>
    </source>
</reference>
<keyword evidence="2" id="KW-1185">Reference proteome</keyword>